<name>A0A6J4TXW0_9ACTN</name>
<reference evidence="1" key="1">
    <citation type="submission" date="2020-02" db="EMBL/GenBank/DDBJ databases">
        <authorList>
            <person name="Meier V. D."/>
        </authorList>
    </citation>
    <scope>NUCLEOTIDE SEQUENCE</scope>
    <source>
        <strain evidence="1">AVDCRST_MAG05</strain>
    </source>
</reference>
<proteinExistence type="predicted"/>
<dbReference type="EMBL" id="CADCVM010000504">
    <property type="protein sequence ID" value="CAA9533851.1"/>
    <property type="molecule type" value="Genomic_DNA"/>
</dbReference>
<protein>
    <submittedName>
        <fullName evidence="1">Uncharacterized protein</fullName>
    </submittedName>
</protein>
<dbReference type="AlphaFoldDB" id="A0A6J4TXW0"/>
<gene>
    <name evidence="1" type="ORF">AVDCRST_MAG05-4664</name>
</gene>
<organism evidence="1">
    <name type="scientific">uncultured Rubrobacteraceae bacterium</name>
    <dbReference type="NCBI Taxonomy" id="349277"/>
    <lineage>
        <taxon>Bacteria</taxon>
        <taxon>Bacillati</taxon>
        <taxon>Actinomycetota</taxon>
        <taxon>Rubrobacteria</taxon>
        <taxon>Rubrobacterales</taxon>
        <taxon>Rubrobacteraceae</taxon>
        <taxon>environmental samples</taxon>
    </lineage>
</organism>
<evidence type="ECO:0000313" key="1">
    <source>
        <dbReference type="EMBL" id="CAA9533851.1"/>
    </source>
</evidence>
<accession>A0A6J4TXW0</accession>
<sequence>MLHHEMSLGGCAEHTNLVPRHSKPHLWRAGLPNIRF</sequence>